<evidence type="ECO:0000313" key="2">
    <source>
        <dbReference type="EMBL" id="RXZ62131.1"/>
    </source>
</evidence>
<dbReference type="Proteomes" id="UP000291269">
    <property type="component" value="Unassembled WGS sequence"/>
</dbReference>
<feature type="domain" description="Peptidase S74" evidence="1">
    <location>
        <begin position="228"/>
        <end position="359"/>
    </location>
</feature>
<keyword evidence="3" id="KW-1185">Reference proteome</keyword>
<name>A0A4Q2KGE9_9FIRM</name>
<evidence type="ECO:0000259" key="1">
    <source>
        <dbReference type="PROSITE" id="PS51688"/>
    </source>
</evidence>
<dbReference type="PROSITE" id="PS51688">
    <property type="entry name" value="ICA"/>
    <property type="match status" value="1"/>
</dbReference>
<accession>A0A4Q2KGE9</accession>
<comment type="caution">
    <text evidence="2">The sequence shown here is derived from an EMBL/GenBank/DDBJ whole genome shotgun (WGS) entry which is preliminary data.</text>
</comment>
<dbReference type="EMBL" id="SDOZ01000002">
    <property type="protein sequence ID" value="RXZ62131.1"/>
    <property type="molecule type" value="Genomic_DNA"/>
</dbReference>
<dbReference type="Gene3D" id="2.150.10.10">
    <property type="entry name" value="Serralysin-like metalloprotease, C-terminal"/>
    <property type="match status" value="1"/>
</dbReference>
<dbReference type="InterPro" id="IPR030392">
    <property type="entry name" value="S74_ICA"/>
</dbReference>
<dbReference type="InterPro" id="IPR008640">
    <property type="entry name" value="Adhesin_Head_dom"/>
</dbReference>
<sequence length="366" mass="38661">MSVTNYATAETIKCVVDGEIVPARSAAADKVAHALSLSVNGRAAGSFDGSEEVSLDIQTATAIVERLSELPEAGETSADIVGLENETCVKQKSGDAYSYASVIVRDTDKIAVGKSAEAPAMNSISVGVQAICSGINGISIGRKSAATITEALAIGSAAMAKQINSIAVGKGALAEGDAAVAVGKVAHATAANSIALGQGATADTANTICLGNDKIAALNCQVDLSVTSDERDKADIEELDKEKALEFIGRVQAVRYVNNRRSYYAEEGKKYDREAHGRGEKKGKRKRVGVLAQQVQKELFRLFSTDNFADIVNDDLYDAPERKGTEENLLTVRYSAFIPFLIASVQALGEKVRILEEKIVDKSAQK</sequence>
<dbReference type="CDD" id="cd12820">
    <property type="entry name" value="LbR_YadA-like"/>
    <property type="match status" value="1"/>
</dbReference>
<dbReference type="AlphaFoldDB" id="A0A4Q2KGE9"/>
<reference evidence="2 3" key="1">
    <citation type="journal article" date="2019" name="Gut">
        <title>Antibiotics-induced monodominance of a novel gut bacterial order.</title>
        <authorList>
            <person name="Hildebrand F."/>
            <person name="Moitinho-Silva L."/>
            <person name="Blasche S."/>
            <person name="Jahn M.T."/>
            <person name="Gossmann T.I."/>
            <person name="Heuerta-Cepas J."/>
            <person name="Hercog R."/>
            <person name="Luetge M."/>
            <person name="Bahram M."/>
            <person name="Pryszlak A."/>
            <person name="Alves R.J."/>
            <person name="Waszak S.M."/>
            <person name="Zhu A."/>
            <person name="Ye L."/>
            <person name="Costea P.I."/>
            <person name="Aalvink S."/>
            <person name="Belzer C."/>
            <person name="Forslund S.K."/>
            <person name="Sunagawa S."/>
            <person name="Hentschel U."/>
            <person name="Merten C."/>
            <person name="Patil K.R."/>
            <person name="Benes V."/>
            <person name="Bork P."/>
        </authorList>
    </citation>
    <scope>NUCLEOTIDE SEQUENCE [LARGE SCALE GENOMIC DNA]</scope>
    <source>
        <strain evidence="2 3">HDS1380</strain>
    </source>
</reference>
<dbReference type="RefSeq" id="WP_129225524.1">
    <property type="nucleotide sequence ID" value="NZ_SDOZ01000002.1"/>
</dbReference>
<dbReference type="SUPFAM" id="SSF101967">
    <property type="entry name" value="Adhesin YadA, collagen-binding domain"/>
    <property type="match status" value="1"/>
</dbReference>
<dbReference type="Pfam" id="PF05658">
    <property type="entry name" value="YadA_head"/>
    <property type="match status" value="3"/>
</dbReference>
<dbReference type="Pfam" id="PF13884">
    <property type="entry name" value="Peptidase_S74"/>
    <property type="match status" value="1"/>
</dbReference>
<dbReference type="GO" id="GO:0019867">
    <property type="term" value="C:outer membrane"/>
    <property type="evidence" value="ECO:0007669"/>
    <property type="project" value="InterPro"/>
</dbReference>
<dbReference type="InterPro" id="IPR011049">
    <property type="entry name" value="Serralysin-like_metalloprot_C"/>
</dbReference>
<gene>
    <name evidence="2" type="ORF">ESZ91_06985</name>
</gene>
<protein>
    <recommendedName>
        <fullName evidence="1">Peptidase S74 domain-containing protein</fullName>
    </recommendedName>
</protein>
<organism evidence="2 3">
    <name type="scientific">Candidatus Borkfalkia ceftriaxoniphila</name>
    <dbReference type="NCBI Taxonomy" id="2508949"/>
    <lineage>
        <taxon>Bacteria</taxon>
        <taxon>Bacillati</taxon>
        <taxon>Bacillota</taxon>
        <taxon>Clostridia</taxon>
        <taxon>Christensenellales</taxon>
        <taxon>Christensenellaceae</taxon>
        <taxon>Candidatus Borkfalkia</taxon>
    </lineage>
</organism>
<proteinExistence type="predicted"/>
<evidence type="ECO:0000313" key="3">
    <source>
        <dbReference type="Proteomes" id="UP000291269"/>
    </source>
</evidence>